<name>A0A9D0ZW63_9FIRM</name>
<feature type="domain" description="Histidine kinase" evidence="11">
    <location>
        <begin position="108"/>
        <end position="308"/>
    </location>
</feature>
<dbReference type="SUPFAM" id="SSF55874">
    <property type="entry name" value="ATPase domain of HSP90 chaperone/DNA topoisomerase II/histidine kinase"/>
    <property type="match status" value="1"/>
</dbReference>
<evidence type="ECO:0000256" key="8">
    <source>
        <dbReference type="ARBA" id="ARBA00022989"/>
    </source>
</evidence>
<evidence type="ECO:0000259" key="11">
    <source>
        <dbReference type="PROSITE" id="PS50109"/>
    </source>
</evidence>
<dbReference type="SMART" id="SM00387">
    <property type="entry name" value="HATPase_c"/>
    <property type="match status" value="1"/>
</dbReference>
<dbReference type="EMBL" id="DVFT01000066">
    <property type="protein sequence ID" value="HIQ95803.1"/>
    <property type="molecule type" value="Genomic_DNA"/>
</dbReference>
<evidence type="ECO:0000313" key="13">
    <source>
        <dbReference type="Proteomes" id="UP000886886"/>
    </source>
</evidence>
<dbReference type="InterPro" id="IPR050351">
    <property type="entry name" value="BphY/WalK/GraS-like"/>
</dbReference>
<comment type="catalytic activity">
    <reaction evidence="1">
        <text>ATP + protein L-histidine = ADP + protein N-phospho-L-histidine.</text>
        <dbReference type="EC" id="2.7.13.3"/>
    </reaction>
</comment>
<dbReference type="GO" id="GO:0004721">
    <property type="term" value="F:phosphoprotein phosphatase activity"/>
    <property type="evidence" value="ECO:0007669"/>
    <property type="project" value="TreeGrafter"/>
</dbReference>
<evidence type="ECO:0000256" key="3">
    <source>
        <dbReference type="ARBA" id="ARBA00012438"/>
    </source>
</evidence>
<reference evidence="12" key="1">
    <citation type="submission" date="2020-10" db="EMBL/GenBank/DDBJ databases">
        <authorList>
            <person name="Gilroy R."/>
        </authorList>
    </citation>
    <scope>NUCLEOTIDE SEQUENCE</scope>
    <source>
        <strain evidence="12">ChiSjej3B21-11622</strain>
    </source>
</reference>
<evidence type="ECO:0000256" key="2">
    <source>
        <dbReference type="ARBA" id="ARBA00004651"/>
    </source>
</evidence>
<organism evidence="12 13">
    <name type="scientific">Candidatus Limivivens merdigallinarum</name>
    <dbReference type="NCBI Taxonomy" id="2840859"/>
    <lineage>
        <taxon>Bacteria</taxon>
        <taxon>Bacillati</taxon>
        <taxon>Bacillota</taxon>
        <taxon>Clostridia</taxon>
        <taxon>Lachnospirales</taxon>
        <taxon>Lachnospiraceae</taxon>
        <taxon>Lachnospiraceae incertae sedis</taxon>
        <taxon>Candidatus Limivivens</taxon>
    </lineage>
</organism>
<keyword evidence="6" id="KW-0812">Transmembrane</keyword>
<dbReference type="PANTHER" id="PTHR45453:SF2">
    <property type="entry name" value="HISTIDINE KINASE"/>
    <property type="match status" value="1"/>
</dbReference>
<dbReference type="Proteomes" id="UP000886886">
    <property type="component" value="Unassembled WGS sequence"/>
</dbReference>
<keyword evidence="4" id="KW-1003">Cell membrane</keyword>
<dbReference type="InterPro" id="IPR003594">
    <property type="entry name" value="HATPase_dom"/>
</dbReference>
<dbReference type="AlphaFoldDB" id="A0A9D0ZW63"/>
<keyword evidence="9" id="KW-0902">Two-component regulatory system</keyword>
<accession>A0A9D0ZW63</accession>
<keyword evidence="5" id="KW-0808">Transferase</keyword>
<sequence length="312" mass="36055">MFLVFHVVFALIFFLYQFPVEGACYGIAVNLVLWLMYQAADFGRFRRKIGQLKGLQTVIAVDDSELPESQDALESVYQELLHRLFEEKAQEVSKADADFKNQLEYATMWAHQIKTPIAAMGLLLQEEDTEKNRELAMELFEIEQYVDMILQYQRLRNISGDLVFREYDLDEILRQCIRKYARSFIRKRLSLDFRETGRKVVTDEKWLSVVIGQILSNSLKYTKSGSIRIFMEGDYLVIEDTGIGIAPEDLPRVFEKGYTGYNGRNDKKSTGIGLYLCREILEKLSHEIKISSAPGKGTKVSLKVTREQLEVE</sequence>
<evidence type="ECO:0000256" key="9">
    <source>
        <dbReference type="ARBA" id="ARBA00023012"/>
    </source>
</evidence>
<keyword evidence="7 12" id="KW-0418">Kinase</keyword>
<comment type="subcellular location">
    <subcellularLocation>
        <location evidence="2">Cell membrane</location>
        <topology evidence="2">Multi-pass membrane protein</topology>
    </subcellularLocation>
</comment>
<reference evidence="12" key="2">
    <citation type="journal article" date="2021" name="PeerJ">
        <title>Extensive microbial diversity within the chicken gut microbiome revealed by metagenomics and culture.</title>
        <authorList>
            <person name="Gilroy R."/>
            <person name="Ravi A."/>
            <person name="Getino M."/>
            <person name="Pursley I."/>
            <person name="Horton D.L."/>
            <person name="Alikhan N.F."/>
            <person name="Baker D."/>
            <person name="Gharbi K."/>
            <person name="Hall N."/>
            <person name="Watson M."/>
            <person name="Adriaenssens E.M."/>
            <person name="Foster-Nyarko E."/>
            <person name="Jarju S."/>
            <person name="Secka A."/>
            <person name="Antonio M."/>
            <person name="Oren A."/>
            <person name="Chaudhuri R.R."/>
            <person name="La Ragione R."/>
            <person name="Hildebrand F."/>
            <person name="Pallen M.J."/>
        </authorList>
    </citation>
    <scope>NUCLEOTIDE SEQUENCE</scope>
    <source>
        <strain evidence="12">ChiSjej3B21-11622</strain>
    </source>
</reference>
<dbReference type="PROSITE" id="PS50109">
    <property type="entry name" value="HIS_KIN"/>
    <property type="match status" value="1"/>
</dbReference>
<dbReference type="InterPro" id="IPR036890">
    <property type="entry name" value="HATPase_C_sf"/>
</dbReference>
<dbReference type="PRINTS" id="PR00344">
    <property type="entry name" value="BCTRLSENSOR"/>
</dbReference>
<protein>
    <recommendedName>
        <fullName evidence="3">histidine kinase</fullName>
        <ecNumber evidence="3">2.7.13.3</ecNumber>
    </recommendedName>
</protein>
<dbReference type="EC" id="2.7.13.3" evidence="3"/>
<evidence type="ECO:0000256" key="10">
    <source>
        <dbReference type="ARBA" id="ARBA00023136"/>
    </source>
</evidence>
<evidence type="ECO:0000313" key="12">
    <source>
        <dbReference type="EMBL" id="HIQ95803.1"/>
    </source>
</evidence>
<keyword evidence="10" id="KW-0472">Membrane</keyword>
<dbReference type="Gene3D" id="3.30.565.10">
    <property type="entry name" value="Histidine kinase-like ATPase, C-terminal domain"/>
    <property type="match status" value="1"/>
</dbReference>
<keyword evidence="8" id="KW-1133">Transmembrane helix</keyword>
<proteinExistence type="predicted"/>
<dbReference type="InterPro" id="IPR004358">
    <property type="entry name" value="Sig_transdc_His_kin-like_C"/>
</dbReference>
<dbReference type="GO" id="GO:0005886">
    <property type="term" value="C:plasma membrane"/>
    <property type="evidence" value="ECO:0007669"/>
    <property type="project" value="UniProtKB-SubCell"/>
</dbReference>
<evidence type="ECO:0000256" key="4">
    <source>
        <dbReference type="ARBA" id="ARBA00022475"/>
    </source>
</evidence>
<dbReference type="Pfam" id="PF02518">
    <property type="entry name" value="HATPase_c"/>
    <property type="match status" value="1"/>
</dbReference>
<dbReference type="GO" id="GO:0016036">
    <property type="term" value="P:cellular response to phosphate starvation"/>
    <property type="evidence" value="ECO:0007669"/>
    <property type="project" value="TreeGrafter"/>
</dbReference>
<gene>
    <name evidence="12" type="ORF">IAB26_04500</name>
</gene>
<dbReference type="InterPro" id="IPR005467">
    <property type="entry name" value="His_kinase_dom"/>
</dbReference>
<dbReference type="GO" id="GO:0000155">
    <property type="term" value="F:phosphorelay sensor kinase activity"/>
    <property type="evidence" value="ECO:0007669"/>
    <property type="project" value="TreeGrafter"/>
</dbReference>
<evidence type="ECO:0000256" key="7">
    <source>
        <dbReference type="ARBA" id="ARBA00022777"/>
    </source>
</evidence>
<dbReference type="PANTHER" id="PTHR45453">
    <property type="entry name" value="PHOSPHATE REGULON SENSOR PROTEIN PHOR"/>
    <property type="match status" value="1"/>
</dbReference>
<evidence type="ECO:0000256" key="1">
    <source>
        <dbReference type="ARBA" id="ARBA00000085"/>
    </source>
</evidence>
<comment type="caution">
    <text evidence="12">The sequence shown here is derived from an EMBL/GenBank/DDBJ whole genome shotgun (WGS) entry which is preliminary data.</text>
</comment>
<evidence type="ECO:0000256" key="6">
    <source>
        <dbReference type="ARBA" id="ARBA00022692"/>
    </source>
</evidence>
<evidence type="ECO:0000256" key="5">
    <source>
        <dbReference type="ARBA" id="ARBA00022679"/>
    </source>
</evidence>